<dbReference type="InterPro" id="IPR006311">
    <property type="entry name" value="TAT_signal"/>
</dbReference>
<dbReference type="SUPFAM" id="SSF53850">
    <property type="entry name" value="Periplasmic binding protein-like II"/>
    <property type="match status" value="1"/>
</dbReference>
<sequence>MTQTTRRALLGAFPLALATPGLARAQAAWPDRPIRVLNPGSPGAFNDIFGRTVSDRLGSVLGQPFVTANNPGAGGALATLQLARAAPDGNTLAVANLSTLIFNRLLKPDVGYEPTRDFAAVAVGARLMNMIAVHPGSGIRSVEDLLTRARAASGQLTYATSGIGSSPHLAAELFAQQAGGVQFQHVPYRGSAPAVSDAVAGNVPIVWDNVPNVLPQIEGGQLRPIAVTGTARHPSLPNAPTLREAGLPRFEMYVWFGIVAPAGTPAPIVQRLATEVTRAVEVPEVAARLRATGAEPWPQGPDAFATLIRAEMEKWEPIVRASGARID</sequence>
<name>A0ABS5EVR3_9PROT</name>
<evidence type="ECO:0000313" key="3">
    <source>
        <dbReference type="EMBL" id="MBR0664391.1"/>
    </source>
</evidence>
<feature type="signal peptide" evidence="2">
    <location>
        <begin position="1"/>
        <end position="23"/>
    </location>
</feature>
<dbReference type="InterPro" id="IPR005064">
    <property type="entry name" value="BUG"/>
</dbReference>
<evidence type="ECO:0000256" key="1">
    <source>
        <dbReference type="ARBA" id="ARBA00006987"/>
    </source>
</evidence>
<dbReference type="Pfam" id="PF03401">
    <property type="entry name" value="TctC"/>
    <property type="match status" value="1"/>
</dbReference>
<accession>A0ABS5EVR3</accession>
<dbReference type="PANTHER" id="PTHR42928:SF5">
    <property type="entry name" value="BLR1237 PROTEIN"/>
    <property type="match status" value="1"/>
</dbReference>
<keyword evidence="4" id="KW-1185">Reference proteome</keyword>
<comment type="similarity">
    <text evidence="1">Belongs to the UPF0065 (bug) family.</text>
</comment>
<dbReference type="PANTHER" id="PTHR42928">
    <property type="entry name" value="TRICARBOXYLATE-BINDING PROTEIN"/>
    <property type="match status" value="1"/>
</dbReference>
<keyword evidence="2" id="KW-0732">Signal</keyword>
<gene>
    <name evidence="3" type="ORF">GXW71_08495</name>
</gene>
<comment type="caution">
    <text evidence="3">The sequence shown here is derived from an EMBL/GenBank/DDBJ whole genome shotgun (WGS) entry which is preliminary data.</text>
</comment>
<proteinExistence type="inferred from homology"/>
<dbReference type="RefSeq" id="WP_211852039.1">
    <property type="nucleotide sequence ID" value="NZ_JAAGBB010000008.1"/>
</dbReference>
<evidence type="ECO:0000313" key="4">
    <source>
        <dbReference type="Proteomes" id="UP001196870"/>
    </source>
</evidence>
<dbReference type="Proteomes" id="UP001196870">
    <property type="component" value="Unassembled WGS sequence"/>
</dbReference>
<dbReference type="EMBL" id="JAAGBB010000008">
    <property type="protein sequence ID" value="MBR0664391.1"/>
    <property type="molecule type" value="Genomic_DNA"/>
</dbReference>
<dbReference type="PIRSF" id="PIRSF017082">
    <property type="entry name" value="YflP"/>
    <property type="match status" value="1"/>
</dbReference>
<dbReference type="InterPro" id="IPR042100">
    <property type="entry name" value="Bug_dom1"/>
</dbReference>
<protein>
    <submittedName>
        <fullName evidence="3">Tripartite tricarboxylate transporter substrate binding protein</fullName>
    </submittedName>
</protein>
<evidence type="ECO:0000256" key="2">
    <source>
        <dbReference type="SAM" id="SignalP"/>
    </source>
</evidence>
<feature type="chain" id="PRO_5047408612" evidence="2">
    <location>
        <begin position="24"/>
        <end position="327"/>
    </location>
</feature>
<dbReference type="Gene3D" id="3.40.190.10">
    <property type="entry name" value="Periplasmic binding protein-like II"/>
    <property type="match status" value="1"/>
</dbReference>
<dbReference type="CDD" id="cd13578">
    <property type="entry name" value="PBP2_Bug27"/>
    <property type="match status" value="1"/>
</dbReference>
<reference evidence="4" key="1">
    <citation type="journal article" date="2021" name="Syst. Appl. Microbiol.">
        <title>Roseomonas hellenica sp. nov., isolated from roots of wild-growing Alkanna tinctoria.</title>
        <authorList>
            <person name="Rat A."/>
            <person name="Naranjo H.D."/>
            <person name="Lebbe L."/>
            <person name="Cnockaert M."/>
            <person name="Krigas N."/>
            <person name="Grigoriadou K."/>
            <person name="Maloupa E."/>
            <person name="Willems A."/>
        </authorList>
    </citation>
    <scope>NUCLEOTIDE SEQUENCE [LARGE SCALE GENOMIC DNA]</scope>
    <source>
        <strain evidence="4">LMG 31523</strain>
    </source>
</reference>
<dbReference type="PROSITE" id="PS51318">
    <property type="entry name" value="TAT"/>
    <property type="match status" value="1"/>
</dbReference>
<organism evidence="3 4">
    <name type="scientific">Plastoroseomonas hellenica</name>
    <dbReference type="NCBI Taxonomy" id="2687306"/>
    <lineage>
        <taxon>Bacteria</taxon>
        <taxon>Pseudomonadati</taxon>
        <taxon>Pseudomonadota</taxon>
        <taxon>Alphaproteobacteria</taxon>
        <taxon>Acetobacterales</taxon>
        <taxon>Acetobacteraceae</taxon>
        <taxon>Plastoroseomonas</taxon>
    </lineage>
</organism>
<dbReference type="Gene3D" id="3.40.190.150">
    <property type="entry name" value="Bordetella uptake gene, domain 1"/>
    <property type="match status" value="1"/>
</dbReference>